<dbReference type="EMBL" id="JAKROA010000002">
    <property type="protein sequence ID" value="KAL5110724.1"/>
    <property type="molecule type" value="Genomic_DNA"/>
</dbReference>
<evidence type="ECO:0000313" key="1">
    <source>
        <dbReference type="EMBL" id="KAL5110724.1"/>
    </source>
</evidence>
<organism evidence="1 2">
    <name type="scientific">Taenia crassiceps</name>
    <dbReference type="NCBI Taxonomy" id="6207"/>
    <lineage>
        <taxon>Eukaryota</taxon>
        <taxon>Metazoa</taxon>
        <taxon>Spiralia</taxon>
        <taxon>Lophotrochozoa</taxon>
        <taxon>Platyhelminthes</taxon>
        <taxon>Cestoda</taxon>
        <taxon>Eucestoda</taxon>
        <taxon>Cyclophyllidea</taxon>
        <taxon>Taeniidae</taxon>
        <taxon>Taenia</taxon>
    </lineage>
</organism>
<name>A0ABR4QMN1_9CEST</name>
<proteinExistence type="predicted"/>
<keyword evidence="2" id="KW-1185">Reference proteome</keyword>
<evidence type="ECO:0008006" key="3">
    <source>
        <dbReference type="Google" id="ProtNLM"/>
    </source>
</evidence>
<protein>
    <recommendedName>
        <fullName evidence="3">Secreted protein</fullName>
    </recommendedName>
</protein>
<dbReference type="Proteomes" id="UP001651158">
    <property type="component" value="Unassembled WGS sequence"/>
</dbReference>
<comment type="caution">
    <text evidence="1">The sequence shown here is derived from an EMBL/GenBank/DDBJ whole genome shotgun (WGS) entry which is preliminary data.</text>
</comment>
<gene>
    <name evidence="1" type="ORF">TcWFU_007891</name>
</gene>
<sequence length="227" mass="25156">MHVEGRAIGLLVPGFVVSFLSRPGISMVIGRLVLQQVLGGVYSWCCEVRVLGFPANGGMVCTRGALCNSDPFMRRGSLWGSQTSEFGVLLPWLSVATLRGSSCVRSIQLIISSVNPRSLSFEIIEHYSRQRAESGWHLLHVLQIVARLMARLLRFAMANCTAPSEYVGRATCAPRACASRPSHVRSCLWLLARSRLWAKADVVRVWESLAPFASMRCGHETYWSHLP</sequence>
<reference evidence="1 2" key="1">
    <citation type="journal article" date="2022" name="Front. Cell. Infect. Microbiol.">
        <title>The Genomes of Two Strains of Taenia crassiceps the Animal Model for the Study of Human Cysticercosis.</title>
        <authorList>
            <person name="Bobes R.J."/>
            <person name="Estrada K."/>
            <person name="Rios-Valencia D.G."/>
            <person name="Calderon-Gallegos A."/>
            <person name="de la Torre P."/>
            <person name="Carrero J.C."/>
            <person name="Sanchez-Flores A."/>
            <person name="Laclette J.P."/>
        </authorList>
    </citation>
    <scope>NUCLEOTIDE SEQUENCE [LARGE SCALE GENOMIC DNA]</scope>
    <source>
        <strain evidence="1">WFUcys</strain>
    </source>
</reference>
<accession>A0ABR4QMN1</accession>
<evidence type="ECO:0000313" key="2">
    <source>
        <dbReference type="Proteomes" id="UP001651158"/>
    </source>
</evidence>